<proteinExistence type="predicted"/>
<dbReference type="Gene3D" id="3.40.50.2300">
    <property type="match status" value="1"/>
</dbReference>
<dbReference type="GO" id="GO:0009736">
    <property type="term" value="P:cytokinin-activated signaling pathway"/>
    <property type="evidence" value="ECO:0007669"/>
    <property type="project" value="InterPro"/>
</dbReference>
<dbReference type="Proteomes" id="UP001205105">
    <property type="component" value="Unassembled WGS sequence"/>
</dbReference>
<dbReference type="GO" id="GO:0000160">
    <property type="term" value="P:phosphorelay signal transduction system"/>
    <property type="evidence" value="ECO:0007669"/>
    <property type="project" value="UniProtKB-KW"/>
</dbReference>
<feature type="domain" description="Response regulatory" evidence="4">
    <location>
        <begin position="10"/>
        <end position="127"/>
    </location>
</feature>
<sequence>MEGEFPKGLKVLLVDDGASLDHAEASLAQHHYDVRTANSVEAALACFAGGAVAFDCVLLEHGLLAPLSAEPTAAFFKQAAAVHAPVVLMAASPSSSAVLEGVRLGAVDFLERPLSQHKLRTLWQHKIRAMMRVANGGVLPRPPSCPQLTTAASGCDSLAPIEVCQARSAALPGVSCPATPSVQALSAAAPQPSSSQASGESAGLGTQPTAAAAGAAIAPVDRSDATSGADALTPASSLPAGGGLPVPSMLQPTPGFAAAPLACMRLGATADLLPSPLHWPALPSGMMWGTPVGCGVPPPLPGSMEQAAAAPPADLSIRWCAPGALPMAAATYELLLPEDFSLARPAAEAREVGRAGPGPLGLQLTISPQLLADINACMPGSQHVAPMAPPTGVPTSVAAA</sequence>
<name>A0AAD5DRN8_9CHLO</name>
<dbReference type="SUPFAM" id="SSF52172">
    <property type="entry name" value="CheY-like"/>
    <property type="match status" value="1"/>
</dbReference>
<dbReference type="InterPro" id="IPR011006">
    <property type="entry name" value="CheY-like_superfamily"/>
</dbReference>
<reference evidence="5" key="1">
    <citation type="submission" date="2020-11" db="EMBL/GenBank/DDBJ databases">
        <title>Chlorella ohadii genome sequencing and assembly.</title>
        <authorList>
            <person name="Murik O."/>
            <person name="Treves H."/>
            <person name="Kedem I."/>
            <person name="Shotland Y."/>
            <person name="Kaplan A."/>
        </authorList>
    </citation>
    <scope>NUCLEOTIDE SEQUENCE</scope>
    <source>
        <strain evidence="5">1</strain>
    </source>
</reference>
<evidence type="ECO:0000259" key="4">
    <source>
        <dbReference type="PROSITE" id="PS50110"/>
    </source>
</evidence>
<dbReference type="EMBL" id="JADXDR010000104">
    <property type="protein sequence ID" value="KAI7839234.1"/>
    <property type="molecule type" value="Genomic_DNA"/>
</dbReference>
<comment type="caution">
    <text evidence="5">The sequence shown here is derived from an EMBL/GenBank/DDBJ whole genome shotgun (WGS) entry which is preliminary data.</text>
</comment>
<dbReference type="PANTHER" id="PTHR43874">
    <property type="entry name" value="TWO-COMPONENT RESPONSE REGULATOR"/>
    <property type="match status" value="1"/>
</dbReference>
<feature type="region of interest" description="Disordered" evidence="3">
    <location>
        <begin position="187"/>
        <end position="236"/>
    </location>
</feature>
<accession>A0AAD5DRN8</accession>
<evidence type="ECO:0000256" key="2">
    <source>
        <dbReference type="PROSITE-ProRule" id="PRU00169"/>
    </source>
</evidence>
<keyword evidence="1" id="KW-0902">Two-component regulatory system</keyword>
<dbReference type="InterPro" id="IPR045279">
    <property type="entry name" value="ARR-like"/>
</dbReference>
<dbReference type="AlphaFoldDB" id="A0AAD5DRN8"/>
<protein>
    <recommendedName>
        <fullName evidence="4">Response regulatory domain-containing protein</fullName>
    </recommendedName>
</protein>
<keyword evidence="6" id="KW-1185">Reference proteome</keyword>
<comment type="caution">
    <text evidence="2">Lacks conserved residue(s) required for the propagation of feature annotation.</text>
</comment>
<dbReference type="SMART" id="SM00448">
    <property type="entry name" value="REC"/>
    <property type="match status" value="1"/>
</dbReference>
<dbReference type="PANTHER" id="PTHR43874:SF7">
    <property type="entry name" value="TWO-COMPONENT RESPONSE REGULATOR ARR10"/>
    <property type="match status" value="1"/>
</dbReference>
<evidence type="ECO:0000313" key="6">
    <source>
        <dbReference type="Proteomes" id="UP001205105"/>
    </source>
</evidence>
<evidence type="ECO:0000256" key="1">
    <source>
        <dbReference type="ARBA" id="ARBA00023012"/>
    </source>
</evidence>
<gene>
    <name evidence="5" type="ORF">COHA_006932</name>
</gene>
<dbReference type="PROSITE" id="PS50110">
    <property type="entry name" value="RESPONSE_REGULATORY"/>
    <property type="match status" value="1"/>
</dbReference>
<organism evidence="5 6">
    <name type="scientific">Chlorella ohadii</name>
    <dbReference type="NCBI Taxonomy" id="2649997"/>
    <lineage>
        <taxon>Eukaryota</taxon>
        <taxon>Viridiplantae</taxon>
        <taxon>Chlorophyta</taxon>
        <taxon>core chlorophytes</taxon>
        <taxon>Trebouxiophyceae</taxon>
        <taxon>Chlorellales</taxon>
        <taxon>Chlorellaceae</taxon>
        <taxon>Chlorella clade</taxon>
        <taxon>Chlorella</taxon>
    </lineage>
</organism>
<dbReference type="InterPro" id="IPR001789">
    <property type="entry name" value="Sig_transdc_resp-reg_receiver"/>
</dbReference>
<evidence type="ECO:0000313" key="5">
    <source>
        <dbReference type="EMBL" id="KAI7839234.1"/>
    </source>
</evidence>
<feature type="compositionally biased region" description="Low complexity" evidence="3">
    <location>
        <begin position="187"/>
        <end position="218"/>
    </location>
</feature>
<evidence type="ECO:0000256" key="3">
    <source>
        <dbReference type="SAM" id="MobiDB-lite"/>
    </source>
</evidence>